<reference evidence="5" key="1">
    <citation type="submission" date="2020-05" db="EMBL/GenBank/DDBJ databases">
        <title>Phylogenomic resolution of chytrid fungi.</title>
        <authorList>
            <person name="Stajich J.E."/>
            <person name="Amses K."/>
            <person name="Simmons R."/>
            <person name="Seto K."/>
            <person name="Myers J."/>
            <person name="Bonds A."/>
            <person name="Quandt C.A."/>
            <person name="Barry K."/>
            <person name="Liu P."/>
            <person name="Grigoriev I."/>
            <person name="Longcore J.E."/>
            <person name="James T.Y."/>
        </authorList>
    </citation>
    <scope>NUCLEOTIDE SEQUENCE</scope>
    <source>
        <strain evidence="5">PLAUS21</strain>
    </source>
</reference>
<evidence type="ECO:0000259" key="4">
    <source>
        <dbReference type="SMART" id="SM01302"/>
    </source>
</evidence>
<name>A0AAD5UJ34_9FUNG</name>
<dbReference type="GO" id="GO:0005737">
    <property type="term" value="C:cytoplasm"/>
    <property type="evidence" value="ECO:0007669"/>
    <property type="project" value="TreeGrafter"/>
</dbReference>
<dbReference type="Proteomes" id="UP001210925">
    <property type="component" value="Unassembled WGS sequence"/>
</dbReference>
<feature type="domain" description="Raptor N-terminal CASPase-like" evidence="4">
    <location>
        <begin position="41"/>
        <end position="168"/>
    </location>
</feature>
<proteinExistence type="predicted"/>
<evidence type="ECO:0000313" key="6">
    <source>
        <dbReference type="Proteomes" id="UP001210925"/>
    </source>
</evidence>
<dbReference type="Gene3D" id="1.25.10.10">
    <property type="entry name" value="Leucine-rich Repeat Variant"/>
    <property type="match status" value="1"/>
</dbReference>
<dbReference type="GO" id="GO:0030307">
    <property type="term" value="P:positive regulation of cell growth"/>
    <property type="evidence" value="ECO:0007669"/>
    <property type="project" value="TreeGrafter"/>
</dbReference>
<dbReference type="GO" id="GO:0071230">
    <property type="term" value="P:cellular response to amino acid stimulus"/>
    <property type="evidence" value="ECO:0007669"/>
    <property type="project" value="TreeGrafter"/>
</dbReference>
<dbReference type="GO" id="GO:0031929">
    <property type="term" value="P:TOR signaling"/>
    <property type="evidence" value="ECO:0007669"/>
    <property type="project" value="InterPro"/>
</dbReference>
<dbReference type="GO" id="GO:0010506">
    <property type="term" value="P:regulation of autophagy"/>
    <property type="evidence" value="ECO:0007669"/>
    <property type="project" value="TreeGrafter"/>
</dbReference>
<dbReference type="GO" id="GO:0009267">
    <property type="term" value="P:cellular response to starvation"/>
    <property type="evidence" value="ECO:0007669"/>
    <property type="project" value="TreeGrafter"/>
</dbReference>
<dbReference type="PRINTS" id="PR01547">
    <property type="entry name" value="YEAST176DUF"/>
</dbReference>
<dbReference type="InterPro" id="IPR004083">
    <property type="entry name" value="Raptor"/>
</dbReference>
<dbReference type="SMART" id="SM01302">
    <property type="entry name" value="Raptor_N"/>
    <property type="match status" value="1"/>
</dbReference>
<protein>
    <recommendedName>
        <fullName evidence="4">Raptor N-terminal CASPase-like domain-containing protein</fullName>
    </recommendedName>
</protein>
<dbReference type="GO" id="GO:0030674">
    <property type="term" value="F:protein-macromolecule adaptor activity"/>
    <property type="evidence" value="ECO:0007669"/>
    <property type="project" value="TreeGrafter"/>
</dbReference>
<dbReference type="PANTHER" id="PTHR12848:SF16">
    <property type="entry name" value="REGULATORY-ASSOCIATED PROTEIN OF MTOR"/>
    <property type="match status" value="1"/>
</dbReference>
<organism evidence="5 6">
    <name type="scientific">Boothiomyces macroporosus</name>
    <dbReference type="NCBI Taxonomy" id="261099"/>
    <lineage>
        <taxon>Eukaryota</taxon>
        <taxon>Fungi</taxon>
        <taxon>Fungi incertae sedis</taxon>
        <taxon>Chytridiomycota</taxon>
        <taxon>Chytridiomycota incertae sedis</taxon>
        <taxon>Chytridiomycetes</taxon>
        <taxon>Rhizophydiales</taxon>
        <taxon>Terramycetaceae</taxon>
        <taxon>Boothiomyces</taxon>
    </lineage>
</organism>
<keyword evidence="6" id="KW-1185">Reference proteome</keyword>
<accession>A0AAD5UJ34</accession>
<feature type="region of interest" description="Disordered" evidence="3">
    <location>
        <begin position="1"/>
        <end position="32"/>
    </location>
</feature>
<dbReference type="InterPro" id="IPR011989">
    <property type="entry name" value="ARM-like"/>
</dbReference>
<keyword evidence="1" id="KW-0853">WD repeat</keyword>
<comment type="caution">
    <text evidence="5">The sequence shown here is derived from an EMBL/GenBank/DDBJ whole genome shotgun (WGS) entry which is preliminary data.</text>
</comment>
<dbReference type="GO" id="GO:0031931">
    <property type="term" value="C:TORC1 complex"/>
    <property type="evidence" value="ECO:0007669"/>
    <property type="project" value="InterPro"/>
</dbReference>
<dbReference type="InterPro" id="IPR016024">
    <property type="entry name" value="ARM-type_fold"/>
</dbReference>
<keyword evidence="2" id="KW-0677">Repeat</keyword>
<feature type="compositionally biased region" description="Low complexity" evidence="3">
    <location>
        <begin position="828"/>
        <end position="846"/>
    </location>
</feature>
<dbReference type="PANTHER" id="PTHR12848">
    <property type="entry name" value="REGULATORY-ASSOCIATED PROTEIN OF MTOR"/>
    <property type="match status" value="1"/>
</dbReference>
<dbReference type="SUPFAM" id="SSF48371">
    <property type="entry name" value="ARM repeat"/>
    <property type="match status" value="1"/>
</dbReference>
<dbReference type="Pfam" id="PF14538">
    <property type="entry name" value="Raptor_N"/>
    <property type="match status" value="1"/>
</dbReference>
<dbReference type="InterPro" id="IPR029347">
    <property type="entry name" value="Raptor_N"/>
</dbReference>
<evidence type="ECO:0000256" key="3">
    <source>
        <dbReference type="SAM" id="MobiDB-lite"/>
    </source>
</evidence>
<evidence type="ECO:0000313" key="5">
    <source>
        <dbReference type="EMBL" id="KAJ3257439.1"/>
    </source>
</evidence>
<feature type="region of interest" description="Disordered" evidence="3">
    <location>
        <begin position="803"/>
        <end position="849"/>
    </location>
</feature>
<dbReference type="EMBL" id="JADGKB010000038">
    <property type="protein sequence ID" value="KAJ3257439.1"/>
    <property type="molecule type" value="Genomic_DNA"/>
</dbReference>
<dbReference type="AlphaFoldDB" id="A0AAD5UJ34"/>
<evidence type="ECO:0000256" key="1">
    <source>
        <dbReference type="ARBA" id="ARBA00022574"/>
    </source>
</evidence>
<gene>
    <name evidence="5" type="ORF">HK103_004514</name>
</gene>
<evidence type="ECO:0000256" key="2">
    <source>
        <dbReference type="ARBA" id="ARBA00022737"/>
    </source>
</evidence>
<sequence length="936" mass="105288">MDEEESSQDDFQYSYYSDRRHVRTKPAPAQPQNTEWRIKEKLKTVSVSLVLCLNIGVDPPDIVKTKPCAKMECWIDPFLLPGQKALEAIGRNLQSQYEAWQPRARYRLSLDPSIEETKKLCCSLRRNAKDDRILFHYNGHGNLGTWLGSPCIYVYDCSNAGHILNAFNRFAAQRDAEMANHLNSTNLDGMAAPYTPLSQCIQLAACQAYQTLPMSPDLPADLFTSCLTTPIEIALRWFVLSNPLIKNVTLDMTNKIPGRVTDRRTPLGELNWIFTSITDTIAWSVLPTDLFIKLFRNDLMVAALFRNFLLANRIMRHYNCIPMSSPVLPDTHQHPMWEAWDLAADHYLAQLPHLLSNNSQVEYKLSTFFSDQLSAFEVWIKRGSISKEPPLQLPIVLQVLLSQVHRLRALLLLSKFLDFGKWAVDLALSVGIFPYVLKLLQSPALELRPVLVFIWAKLLAVDSSCKTDLLKDSGYTYFIGILTNTNPNAFLVPNISEHRAMCVFILSVFCEDYPLGKQACLSNDLLPALLPYLSDQDSLLRQWTCVCLCNFWTSFPDAKWAAYNANAHEQLSAILLDSVPEVRAGAVAALGALFGDLDRIEQVLNLEQTIVVSILKTTTDCSPLVRKELACALSRLVEEDEVKFIQTAYELFDDERKAAGFEVGRSSANRRSVESSRISGVQQSMHLIVWKAILTLSVDPFPEVAIIAMNIVDKINSLLVKSSMVDPSMNNWIQSQKAFVKPVTIAPKLKNIARKIQPTPTSVASGIFGMSIESEASPSLKRSSSFVFNLKALGSYIGIPSSGSVAHSETPGRPAPALSRMRPQSMYLPKLSSESKPKMKSSPSESNIKFTTPQTQIALTDIEDPGSEKYSERQWRSIRNEKLNQEAASLYQLVDSNRFEKFVAHIPYENENFTDDRVLLFHPYDPYLLSSDHNSI</sequence>